<dbReference type="RefSeq" id="WP_336350131.1">
    <property type="nucleotide sequence ID" value="NZ_JAZAQL010000002.1"/>
</dbReference>
<dbReference type="PANTHER" id="PTHR11777:SF9">
    <property type="entry name" value="ALANINE--TRNA LIGASE, CYTOPLASMIC"/>
    <property type="match status" value="1"/>
</dbReference>
<protein>
    <submittedName>
        <fullName evidence="11">Alanyl-tRNA editing protein</fullName>
    </submittedName>
</protein>
<dbReference type="InterPro" id="IPR018163">
    <property type="entry name" value="Thr/Ala-tRNA-synth_IIc_edit"/>
</dbReference>
<keyword evidence="2" id="KW-0820">tRNA-binding</keyword>
<accession>A0ABD5VG48</accession>
<organism evidence="11 12">
    <name type="scientific">Halorubellus litoreus</name>
    <dbReference type="NCBI Taxonomy" id="755308"/>
    <lineage>
        <taxon>Archaea</taxon>
        <taxon>Methanobacteriati</taxon>
        <taxon>Methanobacteriota</taxon>
        <taxon>Stenosarchaea group</taxon>
        <taxon>Halobacteria</taxon>
        <taxon>Halobacteriales</taxon>
        <taxon>Halorubellaceae</taxon>
        <taxon>Halorubellus</taxon>
    </lineage>
</organism>
<keyword evidence="7" id="KW-0694">RNA-binding</keyword>
<evidence type="ECO:0000256" key="2">
    <source>
        <dbReference type="ARBA" id="ARBA00022555"/>
    </source>
</evidence>
<dbReference type="GO" id="GO:0002161">
    <property type="term" value="F:aminoacyl-tRNA deacylase activity"/>
    <property type="evidence" value="ECO:0007669"/>
    <property type="project" value="UniProtKB-ARBA"/>
</dbReference>
<dbReference type="Pfam" id="PF01411">
    <property type="entry name" value="tRNA-synt_2c"/>
    <property type="match status" value="1"/>
</dbReference>
<dbReference type="GO" id="GO:0000049">
    <property type="term" value="F:tRNA binding"/>
    <property type="evidence" value="ECO:0007669"/>
    <property type="project" value="UniProtKB-KW"/>
</dbReference>
<evidence type="ECO:0000256" key="7">
    <source>
        <dbReference type="ARBA" id="ARBA00022884"/>
    </source>
</evidence>
<dbReference type="Gene3D" id="3.10.310.40">
    <property type="match status" value="1"/>
</dbReference>
<keyword evidence="6" id="KW-0067">ATP-binding</keyword>
<evidence type="ECO:0000256" key="1">
    <source>
        <dbReference type="ARBA" id="ARBA00008226"/>
    </source>
</evidence>
<dbReference type="InterPro" id="IPR050058">
    <property type="entry name" value="Ala-tRNA_ligase"/>
</dbReference>
<dbReference type="InterPro" id="IPR018164">
    <property type="entry name" value="Ala-tRNA-synth_IIc_N"/>
</dbReference>
<evidence type="ECO:0000259" key="10">
    <source>
        <dbReference type="PROSITE" id="PS50860"/>
    </source>
</evidence>
<dbReference type="Proteomes" id="UP001596395">
    <property type="component" value="Unassembled WGS sequence"/>
</dbReference>
<comment type="caution">
    <text evidence="11">The sequence shown here is derived from an EMBL/GenBank/DDBJ whole genome shotgun (WGS) entry which is preliminary data.</text>
</comment>
<dbReference type="PROSITE" id="PS50860">
    <property type="entry name" value="AA_TRNA_LIGASE_II_ALA"/>
    <property type="match status" value="1"/>
</dbReference>
<gene>
    <name evidence="11" type="ORF">ACFQGB_09845</name>
</gene>
<dbReference type="AlphaFoldDB" id="A0ABD5VG48"/>
<feature type="domain" description="Alanyl-transfer RNA synthetases family profile" evidence="10">
    <location>
        <begin position="27"/>
        <end position="285"/>
    </location>
</feature>
<dbReference type="Gene3D" id="3.30.980.10">
    <property type="entry name" value="Threonyl-trna Synthetase, Chain A, domain 2"/>
    <property type="match status" value="1"/>
</dbReference>
<comment type="similarity">
    <text evidence="1">Belongs to the class-II aminoacyl-tRNA synthetase family.</text>
</comment>
<name>A0ABD5VG48_9EURY</name>
<evidence type="ECO:0000256" key="9">
    <source>
        <dbReference type="ARBA" id="ARBA00023146"/>
    </source>
</evidence>
<keyword evidence="4" id="KW-0547">Nucleotide-binding</keyword>
<keyword evidence="5" id="KW-0862">Zinc</keyword>
<evidence type="ECO:0000256" key="4">
    <source>
        <dbReference type="ARBA" id="ARBA00022741"/>
    </source>
</evidence>
<dbReference type="GO" id="GO:0005524">
    <property type="term" value="F:ATP binding"/>
    <property type="evidence" value="ECO:0007669"/>
    <property type="project" value="UniProtKB-KW"/>
</dbReference>
<keyword evidence="8" id="KW-0648">Protein biosynthesis</keyword>
<evidence type="ECO:0000313" key="12">
    <source>
        <dbReference type="Proteomes" id="UP001596395"/>
    </source>
</evidence>
<evidence type="ECO:0000313" key="11">
    <source>
        <dbReference type="EMBL" id="MFC6953165.1"/>
    </source>
</evidence>
<dbReference type="GO" id="GO:0004812">
    <property type="term" value="F:aminoacyl-tRNA ligase activity"/>
    <property type="evidence" value="ECO:0007669"/>
    <property type="project" value="UniProtKB-KW"/>
</dbReference>
<dbReference type="InterPro" id="IPR018165">
    <property type="entry name" value="Ala-tRNA-synth_IIc_core"/>
</dbReference>
<dbReference type="EMBL" id="JBHSXN010000002">
    <property type="protein sequence ID" value="MFC6953165.1"/>
    <property type="molecule type" value="Genomic_DNA"/>
</dbReference>
<dbReference type="PANTHER" id="PTHR11777">
    <property type="entry name" value="ALANYL-TRNA SYNTHETASE"/>
    <property type="match status" value="1"/>
</dbReference>
<dbReference type="GO" id="GO:0006412">
    <property type="term" value="P:translation"/>
    <property type="evidence" value="ECO:0007669"/>
    <property type="project" value="UniProtKB-KW"/>
</dbReference>
<keyword evidence="9" id="KW-0030">Aminoacyl-tRNA synthetase</keyword>
<dbReference type="InterPro" id="IPR009000">
    <property type="entry name" value="Transl_B-barrel_sf"/>
</dbReference>
<dbReference type="SMART" id="SM00863">
    <property type="entry name" value="tRNA_SAD"/>
    <property type="match status" value="1"/>
</dbReference>
<proteinExistence type="inferred from homology"/>
<sequence length="439" mass="46717">MTVQRAAAQPYTTSFEATVERVDGRDVVLEETYFYAESGGQPADRGRIGDSRVVDVQVDDEGVVVHSLDESPAFDAGRSVLCRVDWQRRMYCMRAHTASHVLYGAARTCMADLGYGGFDIRAAADRSSAEAVGWRGSVDGSEGVDSSDADRVRVDFETSTDVDDDVLVTLERRANQAVWESRDVTWETLSADAARERDGIVFNEKTEEGVFGEDAEVRVVTVGGAEAAAGEPSGRPFDVAACGGTHVRNTREIGPITVLGRSNPGEGMTRVEFAVGPRGIERRGSEKAALLAAGRALDVGPGEVPEAVARLQDEVASLREEATAAQRRLLESRLSQFPVVERDDERWLVGTVEGVDANDVEPMVREAAGDRAAVVVLVGRAGSTFVVAAASESASSNAGGVVERVTEEFGGGGGGSPRFAQGGGLSVDPEGVVEWFRDE</sequence>
<keyword evidence="12" id="KW-1185">Reference proteome</keyword>
<evidence type="ECO:0000256" key="3">
    <source>
        <dbReference type="ARBA" id="ARBA00022598"/>
    </source>
</evidence>
<evidence type="ECO:0000256" key="5">
    <source>
        <dbReference type="ARBA" id="ARBA00022833"/>
    </source>
</evidence>
<evidence type="ECO:0000256" key="8">
    <source>
        <dbReference type="ARBA" id="ARBA00022917"/>
    </source>
</evidence>
<dbReference type="SUPFAM" id="SSF55186">
    <property type="entry name" value="ThrRS/AlaRS common domain"/>
    <property type="match status" value="1"/>
</dbReference>
<reference evidence="11 12" key="1">
    <citation type="journal article" date="2019" name="Int. J. Syst. Evol. Microbiol.">
        <title>The Global Catalogue of Microorganisms (GCM) 10K type strain sequencing project: providing services to taxonomists for standard genome sequencing and annotation.</title>
        <authorList>
            <consortium name="The Broad Institute Genomics Platform"/>
            <consortium name="The Broad Institute Genome Sequencing Center for Infectious Disease"/>
            <person name="Wu L."/>
            <person name="Ma J."/>
        </authorList>
    </citation>
    <scope>NUCLEOTIDE SEQUENCE [LARGE SCALE GENOMIC DNA]</scope>
    <source>
        <strain evidence="11 12">GX26</strain>
    </source>
</reference>
<dbReference type="Gene3D" id="2.40.30.130">
    <property type="match status" value="1"/>
</dbReference>
<dbReference type="Pfam" id="PF07973">
    <property type="entry name" value="tRNA_SAD"/>
    <property type="match status" value="1"/>
</dbReference>
<dbReference type="SUPFAM" id="SSF50447">
    <property type="entry name" value="Translation proteins"/>
    <property type="match status" value="1"/>
</dbReference>
<dbReference type="InterPro" id="IPR012947">
    <property type="entry name" value="tRNA_SAD"/>
</dbReference>
<evidence type="ECO:0000256" key="6">
    <source>
        <dbReference type="ARBA" id="ARBA00022840"/>
    </source>
</evidence>
<keyword evidence="3" id="KW-0436">Ligase</keyword>